<organism evidence="3 4">
    <name type="scientific">Phormidesmis priestleyi Ana</name>
    <dbReference type="NCBI Taxonomy" id="1666911"/>
    <lineage>
        <taxon>Bacteria</taxon>
        <taxon>Bacillati</taxon>
        <taxon>Cyanobacteriota</taxon>
        <taxon>Cyanophyceae</taxon>
        <taxon>Leptolyngbyales</taxon>
        <taxon>Leptolyngbyaceae</taxon>
        <taxon>Phormidesmis</taxon>
    </lineage>
</organism>
<dbReference type="STRING" id="1666911.HLUCCA11_01725"/>
<dbReference type="PATRIC" id="fig|1666911.3.peg.2757"/>
<gene>
    <name evidence="3" type="ORF">HLUCCA11_01725</name>
</gene>
<dbReference type="Pfam" id="PF13354">
    <property type="entry name" value="Beta-lactamase2"/>
    <property type="match status" value="1"/>
</dbReference>
<dbReference type="PANTHER" id="PTHR35333">
    <property type="entry name" value="BETA-LACTAMASE"/>
    <property type="match status" value="1"/>
</dbReference>
<feature type="domain" description="Beta-lactamase class A catalytic" evidence="2">
    <location>
        <begin position="226"/>
        <end position="417"/>
    </location>
</feature>
<dbReference type="PANTHER" id="PTHR35333:SF5">
    <property type="entry name" value="CONSERVED LIPOPROTEIN LPQF-RELATED"/>
    <property type="match status" value="1"/>
</dbReference>
<sequence length="463" mass="50344">MQGFRSFLSLAGGCGVLLGLVTLLNAGSLRLKANEPSSNESSESLWTQMNMVVNEVISETGKPRSQSSAKIKGKEGKPQEQAEKPTEKDALRSYQRAKELGNQATVAFASARDTTDRSNFLALKQREQFLWERALIQLAAIPPDSALFARASAKKAQYRQLLQNTKHHLVDAHTDFLSGIIEAANLDPAGVHVTVCLVDRGDRRLGDRRLDNRRLGDRPCLSHLGEESLASAASLIKVPIALALLQKTLSGQPLAKTVATQSNPLDEKIFIDPGNFTENAAGAVMDIGTEYPLRQVMGHMISESDNIATNQLIDHLGYDSIKQALNELGYDQTLVGHKLAGDQVMAENFGSGINQTSTDDITAMMVQIYSAQIPESQEIVAALKKQADTELGYEALKGAGSDIEWLGEKTGQNNRVLASTLAMKVDSQVYILTVGLDYSGDAYALRTIIRDVAHHISKLGFRT</sequence>
<dbReference type="InterPro" id="IPR045155">
    <property type="entry name" value="Beta-lactam_cat"/>
</dbReference>
<feature type="region of interest" description="Disordered" evidence="1">
    <location>
        <begin position="58"/>
        <end position="90"/>
    </location>
</feature>
<dbReference type="EC" id="3.5.2.6" evidence="3"/>
<protein>
    <submittedName>
        <fullName evidence="3">Beta-lactamase class A</fullName>
        <ecNumber evidence="3">3.5.2.6</ecNumber>
    </submittedName>
</protein>
<evidence type="ECO:0000256" key="1">
    <source>
        <dbReference type="SAM" id="MobiDB-lite"/>
    </source>
</evidence>
<name>A0A0P7Z4F1_9CYAN</name>
<dbReference type="InterPro" id="IPR000871">
    <property type="entry name" value="Beta-lactam_class-A"/>
</dbReference>
<keyword evidence="3" id="KW-0378">Hydrolase</keyword>
<dbReference type="GO" id="GO:0008800">
    <property type="term" value="F:beta-lactamase activity"/>
    <property type="evidence" value="ECO:0007669"/>
    <property type="project" value="UniProtKB-EC"/>
</dbReference>
<feature type="compositionally biased region" description="Basic and acidic residues" evidence="1">
    <location>
        <begin position="72"/>
        <end position="90"/>
    </location>
</feature>
<reference evidence="3 4" key="1">
    <citation type="submission" date="2015-09" db="EMBL/GenBank/DDBJ databases">
        <title>Identification and resolution of microdiversity through metagenomic sequencing of parallel consortia.</title>
        <authorList>
            <person name="Nelson W.C."/>
            <person name="Romine M.F."/>
            <person name="Lindemann S.R."/>
        </authorList>
    </citation>
    <scope>NUCLEOTIDE SEQUENCE [LARGE SCALE GENOMIC DNA]</scope>
    <source>
        <strain evidence="3">Ana</strain>
    </source>
</reference>
<dbReference type="SUPFAM" id="SSF56601">
    <property type="entry name" value="beta-lactamase/transpeptidase-like"/>
    <property type="match status" value="1"/>
</dbReference>
<dbReference type="AlphaFoldDB" id="A0A0P7Z4F1"/>
<accession>A0A0P7Z4F1</accession>
<dbReference type="Proteomes" id="UP000050465">
    <property type="component" value="Unassembled WGS sequence"/>
</dbReference>
<comment type="caution">
    <text evidence="3">The sequence shown here is derived from an EMBL/GenBank/DDBJ whole genome shotgun (WGS) entry which is preliminary data.</text>
</comment>
<proteinExistence type="predicted"/>
<evidence type="ECO:0000259" key="2">
    <source>
        <dbReference type="Pfam" id="PF13354"/>
    </source>
</evidence>
<dbReference type="InterPro" id="IPR012338">
    <property type="entry name" value="Beta-lactam/transpept-like"/>
</dbReference>
<dbReference type="EMBL" id="LJZR01000001">
    <property type="protein sequence ID" value="KPQ37803.1"/>
    <property type="molecule type" value="Genomic_DNA"/>
</dbReference>
<dbReference type="GO" id="GO:0030655">
    <property type="term" value="P:beta-lactam antibiotic catabolic process"/>
    <property type="evidence" value="ECO:0007669"/>
    <property type="project" value="InterPro"/>
</dbReference>
<evidence type="ECO:0000313" key="4">
    <source>
        <dbReference type="Proteomes" id="UP000050465"/>
    </source>
</evidence>
<evidence type="ECO:0000313" key="3">
    <source>
        <dbReference type="EMBL" id="KPQ37803.1"/>
    </source>
</evidence>
<dbReference type="Gene3D" id="3.40.710.10">
    <property type="entry name" value="DD-peptidase/beta-lactamase superfamily"/>
    <property type="match status" value="1"/>
</dbReference>
<dbReference type="GO" id="GO:0046677">
    <property type="term" value="P:response to antibiotic"/>
    <property type="evidence" value="ECO:0007669"/>
    <property type="project" value="InterPro"/>
</dbReference>